<dbReference type="EMBL" id="RBAL01000022">
    <property type="protein sequence ID" value="RKN37744.1"/>
    <property type="molecule type" value="Genomic_DNA"/>
</dbReference>
<keyword evidence="3" id="KW-1185">Reference proteome</keyword>
<proteinExistence type="predicted"/>
<sequence length="267" mass="27948">MALSYAVHTAGESGLNKTSTLVAGAREALLVDGQLTLAEQHRVVAAVLDSGRRLVTVFVTTAEPACYAGLQALRQAFPKARVVASPAVAERIKETWQASLETWRGLGPNLAGEVIVPDVLTAGRVELEGRVFEVRGGEDGAGPHGRYLWQPEDRALLGGALVFAGLHPWTADAASAADRAAWDRALAEAQRLGPAFVAPGHRAEDSATDASALAFTREYLGAFEEELAAAADSAALKAAMLRRYPGLGGLLNLDLGAKAATGELSWA</sequence>
<comment type="caution">
    <text evidence="2">The sequence shown here is derived from an EMBL/GenBank/DDBJ whole genome shotgun (WGS) entry which is preliminary data.</text>
</comment>
<name>A0A3A9YQG8_9ACTN</name>
<accession>A0A3A9YQG8</accession>
<gene>
    <name evidence="2" type="ORF">D7294_26675</name>
</gene>
<feature type="domain" description="Metallo-beta-lactamase" evidence="1">
    <location>
        <begin position="16"/>
        <end position="201"/>
    </location>
</feature>
<dbReference type="InterPro" id="IPR001279">
    <property type="entry name" value="Metallo-B-lactamas"/>
</dbReference>
<evidence type="ECO:0000313" key="3">
    <source>
        <dbReference type="Proteomes" id="UP000272474"/>
    </source>
</evidence>
<evidence type="ECO:0000259" key="1">
    <source>
        <dbReference type="SMART" id="SM00849"/>
    </source>
</evidence>
<dbReference type="SMART" id="SM00849">
    <property type="entry name" value="Lactamase_B"/>
    <property type="match status" value="1"/>
</dbReference>
<dbReference type="Proteomes" id="UP000272474">
    <property type="component" value="Unassembled WGS sequence"/>
</dbReference>
<reference evidence="2 3" key="1">
    <citation type="journal article" date="2014" name="Int. J. Syst. Evol. Microbiol.">
        <title>Streptomyces hoynatensis sp. nov., isolated from deep marine sediment.</title>
        <authorList>
            <person name="Veyisoglu A."/>
            <person name="Sahin N."/>
        </authorList>
    </citation>
    <scope>NUCLEOTIDE SEQUENCE [LARGE SCALE GENOMIC DNA]</scope>
    <source>
        <strain evidence="2 3">KCTC 29097</strain>
    </source>
</reference>
<dbReference type="InterPro" id="IPR036866">
    <property type="entry name" value="RibonucZ/Hydroxyglut_hydro"/>
</dbReference>
<dbReference type="GO" id="GO:0016787">
    <property type="term" value="F:hydrolase activity"/>
    <property type="evidence" value="ECO:0007669"/>
    <property type="project" value="UniProtKB-KW"/>
</dbReference>
<organism evidence="2 3">
    <name type="scientific">Streptomyces hoynatensis</name>
    <dbReference type="NCBI Taxonomy" id="1141874"/>
    <lineage>
        <taxon>Bacteria</taxon>
        <taxon>Bacillati</taxon>
        <taxon>Actinomycetota</taxon>
        <taxon>Actinomycetes</taxon>
        <taxon>Kitasatosporales</taxon>
        <taxon>Streptomycetaceae</taxon>
        <taxon>Streptomyces</taxon>
    </lineage>
</organism>
<dbReference type="OrthoDB" id="2273115at2"/>
<dbReference type="AlphaFoldDB" id="A0A3A9YQG8"/>
<dbReference type="RefSeq" id="WP_120684228.1">
    <property type="nucleotide sequence ID" value="NZ_RBAL01000022.1"/>
</dbReference>
<evidence type="ECO:0000313" key="2">
    <source>
        <dbReference type="EMBL" id="RKN37744.1"/>
    </source>
</evidence>
<protein>
    <submittedName>
        <fullName evidence="2">MBL fold metallo-hydrolase</fullName>
    </submittedName>
</protein>
<dbReference type="SUPFAM" id="SSF56281">
    <property type="entry name" value="Metallo-hydrolase/oxidoreductase"/>
    <property type="match status" value="1"/>
</dbReference>
<dbReference type="Gene3D" id="3.60.15.10">
    <property type="entry name" value="Ribonuclease Z/Hydroxyacylglutathione hydrolase-like"/>
    <property type="match status" value="1"/>
</dbReference>
<keyword evidence="2" id="KW-0378">Hydrolase</keyword>